<keyword evidence="2 10" id="KW-0813">Transport</keyword>
<dbReference type="Pfam" id="PF07715">
    <property type="entry name" value="Plug"/>
    <property type="match status" value="1"/>
</dbReference>
<evidence type="ECO:0000256" key="6">
    <source>
        <dbReference type="ARBA" id="ARBA00023077"/>
    </source>
</evidence>
<evidence type="ECO:0000256" key="3">
    <source>
        <dbReference type="ARBA" id="ARBA00022452"/>
    </source>
</evidence>
<dbReference type="Pfam" id="PF00593">
    <property type="entry name" value="TonB_dep_Rec_b-barrel"/>
    <property type="match status" value="1"/>
</dbReference>
<dbReference type="GO" id="GO:0044718">
    <property type="term" value="P:siderophore transmembrane transport"/>
    <property type="evidence" value="ECO:0007669"/>
    <property type="project" value="TreeGrafter"/>
</dbReference>
<evidence type="ECO:0000256" key="10">
    <source>
        <dbReference type="PROSITE-ProRule" id="PRU01360"/>
    </source>
</evidence>
<dbReference type="SUPFAM" id="SSF56935">
    <property type="entry name" value="Porins"/>
    <property type="match status" value="1"/>
</dbReference>
<accession>A0A1W2GPZ0</accession>
<gene>
    <name evidence="15" type="ORF">SAMN04488029_3868</name>
</gene>
<feature type="chain" id="PRO_5012822865" evidence="12">
    <location>
        <begin position="27"/>
        <end position="637"/>
    </location>
</feature>
<dbReference type="PANTHER" id="PTHR30069">
    <property type="entry name" value="TONB-DEPENDENT OUTER MEMBRANE RECEPTOR"/>
    <property type="match status" value="1"/>
</dbReference>
<evidence type="ECO:0000256" key="9">
    <source>
        <dbReference type="ARBA" id="ARBA00023237"/>
    </source>
</evidence>
<evidence type="ECO:0000256" key="1">
    <source>
        <dbReference type="ARBA" id="ARBA00004571"/>
    </source>
</evidence>
<feature type="domain" description="TonB-dependent receptor-like beta-barrel" evidence="13">
    <location>
        <begin position="201"/>
        <end position="611"/>
    </location>
</feature>
<evidence type="ECO:0000259" key="14">
    <source>
        <dbReference type="Pfam" id="PF07715"/>
    </source>
</evidence>
<proteinExistence type="inferred from homology"/>
<evidence type="ECO:0000256" key="12">
    <source>
        <dbReference type="SAM" id="SignalP"/>
    </source>
</evidence>
<reference evidence="15 16" key="1">
    <citation type="submission" date="2017-04" db="EMBL/GenBank/DDBJ databases">
        <authorList>
            <person name="Afonso C.L."/>
            <person name="Miller P.J."/>
            <person name="Scott M.A."/>
            <person name="Spackman E."/>
            <person name="Goraichik I."/>
            <person name="Dimitrov K.M."/>
            <person name="Suarez D.L."/>
            <person name="Swayne D.E."/>
        </authorList>
    </citation>
    <scope>NUCLEOTIDE SEQUENCE [LARGE SCALE GENOMIC DNA]</scope>
    <source>
        <strain evidence="15 16">DSM 26133</strain>
    </source>
</reference>
<keyword evidence="4 10" id="KW-0812">Transmembrane</keyword>
<dbReference type="PROSITE" id="PS01156">
    <property type="entry name" value="TONB_DEPENDENT_REC_2"/>
    <property type="match status" value="1"/>
</dbReference>
<evidence type="ECO:0000256" key="8">
    <source>
        <dbReference type="ARBA" id="ARBA00023170"/>
    </source>
</evidence>
<evidence type="ECO:0000256" key="5">
    <source>
        <dbReference type="ARBA" id="ARBA00022729"/>
    </source>
</evidence>
<keyword evidence="6 11" id="KW-0798">TonB box</keyword>
<dbReference type="RefSeq" id="WP_084374492.1">
    <property type="nucleotide sequence ID" value="NZ_FWYF01000005.1"/>
</dbReference>
<dbReference type="Proteomes" id="UP000192472">
    <property type="component" value="Unassembled WGS sequence"/>
</dbReference>
<feature type="signal peptide" evidence="12">
    <location>
        <begin position="1"/>
        <end position="26"/>
    </location>
</feature>
<name>A0A1W2GPZ0_REIFA</name>
<dbReference type="STRING" id="692418.SAMN04488029_3868"/>
<evidence type="ECO:0000256" key="2">
    <source>
        <dbReference type="ARBA" id="ARBA00022448"/>
    </source>
</evidence>
<dbReference type="InterPro" id="IPR012910">
    <property type="entry name" value="Plug_dom"/>
</dbReference>
<dbReference type="InterPro" id="IPR000531">
    <property type="entry name" value="Beta-barrel_TonB"/>
</dbReference>
<feature type="domain" description="TonB-dependent receptor plug" evidence="14">
    <location>
        <begin position="52"/>
        <end position="160"/>
    </location>
</feature>
<evidence type="ECO:0000256" key="11">
    <source>
        <dbReference type="RuleBase" id="RU003357"/>
    </source>
</evidence>
<comment type="similarity">
    <text evidence="10 11">Belongs to the TonB-dependent receptor family.</text>
</comment>
<keyword evidence="3 10" id="KW-1134">Transmembrane beta strand</keyword>
<comment type="subcellular location">
    <subcellularLocation>
        <location evidence="1 10">Cell outer membrane</location>
        <topology evidence="1 10">Multi-pass membrane protein</topology>
    </subcellularLocation>
</comment>
<dbReference type="InterPro" id="IPR039426">
    <property type="entry name" value="TonB-dep_rcpt-like"/>
</dbReference>
<dbReference type="Gene3D" id="2.170.130.10">
    <property type="entry name" value="TonB-dependent receptor, plug domain"/>
    <property type="match status" value="1"/>
</dbReference>
<dbReference type="GO" id="GO:0009279">
    <property type="term" value="C:cell outer membrane"/>
    <property type="evidence" value="ECO:0007669"/>
    <property type="project" value="UniProtKB-SubCell"/>
</dbReference>
<protein>
    <submittedName>
        <fullName evidence="15">Vitamin B12 transporter</fullName>
    </submittedName>
</protein>
<dbReference type="Gene3D" id="2.40.170.20">
    <property type="entry name" value="TonB-dependent receptor, beta-barrel domain"/>
    <property type="match status" value="1"/>
</dbReference>
<keyword evidence="5 12" id="KW-0732">Signal</keyword>
<keyword evidence="16" id="KW-1185">Reference proteome</keyword>
<dbReference type="InterPro" id="IPR010917">
    <property type="entry name" value="TonB_rcpt_CS"/>
</dbReference>
<dbReference type="CDD" id="cd01347">
    <property type="entry name" value="ligand_gated_channel"/>
    <property type="match status" value="1"/>
</dbReference>
<dbReference type="EMBL" id="FWYF01000005">
    <property type="protein sequence ID" value="SMD38729.1"/>
    <property type="molecule type" value="Genomic_DNA"/>
</dbReference>
<sequence length="637" mass="70529">MRILKINLKHTLAFGLILQSAFWALAQKQEDLTTYSMDEVVVTGTKFELPVEKSGKSIFKLTAKDIEQNAGKSVPDLLNEVPGIQMDGNFGAPGTNISYFVRGGRNKNTLILIDGVPLNDPSGIDASFDLRFLPVSQIESIEVLKGGLSTLYGTGAAAAVINIKLKEATDEGVHGQADYSYGSYETHQISANLNGKQDRLNYMISGSLMESEGFSAASDENSSTAYNKDGMSQKNANVKLGLQATDELKLDFNVGYDEFSADYDDGAYLDADNQNNGKQFRIGFTPIYNYGAGNIKLNVLLNTGTREFISSYPSEYKSKNLQTELTHEHQWNDNFKTLVGLNVQKLSAKETLADPEAEYDDFTLVDPFASVFFDHSSGLNVHAGVRLNTHSVYNSEFIYNLNPSFLLPLAGDLSIKLLASVSTSYVTPSLYQLYSFYGNEDLSPERSTNYEGGISFYLGDKLTLNTTYFRRDETDPIIFSGAPDNSGGWVSFYDNGTDEQVVKGFEFDANWSISELISINTNYAYVTTDQEANFYRVPAYKFGAGLVVSPKENIDISMKYNLTGDRTIAYWNATTFTSEETDLKSFSVVDLFTSYKFMNNSLSVYGGINNVFDTDFIGIYGFTTRGRNATIGLNFKF</sequence>
<organism evidence="15 16">
    <name type="scientific">Reichenbachiella faecimaris</name>
    <dbReference type="NCBI Taxonomy" id="692418"/>
    <lineage>
        <taxon>Bacteria</taxon>
        <taxon>Pseudomonadati</taxon>
        <taxon>Bacteroidota</taxon>
        <taxon>Cytophagia</taxon>
        <taxon>Cytophagales</taxon>
        <taxon>Reichenbachiellaceae</taxon>
        <taxon>Reichenbachiella</taxon>
    </lineage>
</organism>
<dbReference type="InterPro" id="IPR036942">
    <property type="entry name" value="Beta-barrel_TonB_sf"/>
</dbReference>
<dbReference type="GO" id="GO:0015344">
    <property type="term" value="F:siderophore uptake transmembrane transporter activity"/>
    <property type="evidence" value="ECO:0007669"/>
    <property type="project" value="TreeGrafter"/>
</dbReference>
<keyword evidence="7 10" id="KW-0472">Membrane</keyword>
<evidence type="ECO:0000256" key="7">
    <source>
        <dbReference type="ARBA" id="ARBA00023136"/>
    </source>
</evidence>
<evidence type="ECO:0000259" key="13">
    <source>
        <dbReference type="Pfam" id="PF00593"/>
    </source>
</evidence>
<dbReference type="AlphaFoldDB" id="A0A1W2GPZ0"/>
<keyword evidence="9 10" id="KW-0998">Cell outer membrane</keyword>
<dbReference type="PROSITE" id="PS52016">
    <property type="entry name" value="TONB_DEPENDENT_REC_3"/>
    <property type="match status" value="1"/>
</dbReference>
<evidence type="ECO:0000256" key="4">
    <source>
        <dbReference type="ARBA" id="ARBA00022692"/>
    </source>
</evidence>
<dbReference type="InterPro" id="IPR037066">
    <property type="entry name" value="Plug_dom_sf"/>
</dbReference>
<evidence type="ECO:0000313" key="15">
    <source>
        <dbReference type="EMBL" id="SMD38729.1"/>
    </source>
</evidence>
<keyword evidence="8" id="KW-0675">Receptor</keyword>
<dbReference type="PANTHER" id="PTHR30069:SF29">
    <property type="entry name" value="HEMOGLOBIN AND HEMOGLOBIN-HAPTOGLOBIN-BINDING PROTEIN 1-RELATED"/>
    <property type="match status" value="1"/>
</dbReference>
<evidence type="ECO:0000313" key="16">
    <source>
        <dbReference type="Proteomes" id="UP000192472"/>
    </source>
</evidence>